<name>A0ABM8WEB8_9BURK</name>
<sequence>MPNRRRFTLPAPLAHLARLRPADPALVLAAVYVAVTLGAAHAQGSASTASMPGTPRDRGNATMDKLSGGAGQPVLNALRKDFPPLADAIVDYSLGDIWARPGLDDRTRQLAAVAAFAAQGNLGVLKIHAGYALRLGVTPDELKEIVYLTTVTAGFPRAIDAANAVREVLEGTGQRAAPAAPR</sequence>
<dbReference type="Gene3D" id="1.20.1290.10">
    <property type="entry name" value="AhpD-like"/>
    <property type="match status" value="1"/>
</dbReference>
<dbReference type="Pfam" id="PF02627">
    <property type="entry name" value="CMD"/>
    <property type="match status" value="1"/>
</dbReference>
<dbReference type="RefSeq" id="WP_224039059.1">
    <property type="nucleotide sequence ID" value="NZ_CAJZAH010000001.1"/>
</dbReference>
<feature type="domain" description="Carboxymuconolactone decarboxylase-like" evidence="2">
    <location>
        <begin position="83"/>
        <end position="167"/>
    </location>
</feature>
<evidence type="ECO:0000313" key="4">
    <source>
        <dbReference type="Proteomes" id="UP000721236"/>
    </source>
</evidence>
<dbReference type="EMBL" id="CAJZAH010000001">
    <property type="protein sequence ID" value="CAG9165670.1"/>
    <property type="molecule type" value="Genomic_DNA"/>
</dbReference>
<evidence type="ECO:0000313" key="3">
    <source>
        <dbReference type="EMBL" id="CAG9165670.1"/>
    </source>
</evidence>
<feature type="region of interest" description="Disordered" evidence="1">
    <location>
        <begin position="44"/>
        <end position="66"/>
    </location>
</feature>
<reference evidence="3 4" key="1">
    <citation type="submission" date="2021-08" db="EMBL/GenBank/DDBJ databases">
        <authorList>
            <person name="Peeters C."/>
        </authorList>
    </citation>
    <scope>NUCLEOTIDE SEQUENCE [LARGE SCALE GENOMIC DNA]</scope>
    <source>
        <strain evidence="3 4">LMG 21510</strain>
    </source>
</reference>
<dbReference type="SUPFAM" id="SSF69118">
    <property type="entry name" value="AhpD-like"/>
    <property type="match status" value="1"/>
</dbReference>
<dbReference type="InterPro" id="IPR003779">
    <property type="entry name" value="CMD-like"/>
</dbReference>
<dbReference type="InterPro" id="IPR052512">
    <property type="entry name" value="4CMD/NDH-1_regulator"/>
</dbReference>
<protein>
    <recommendedName>
        <fullName evidence="2">Carboxymuconolactone decarboxylase-like domain-containing protein</fullName>
    </recommendedName>
</protein>
<dbReference type="PANTHER" id="PTHR33570:SF10">
    <property type="entry name" value="GAMMA-CARBOXYMUCONOLACTONE DECARBOXYLASE"/>
    <property type="match status" value="1"/>
</dbReference>
<proteinExistence type="predicted"/>
<evidence type="ECO:0000256" key="1">
    <source>
        <dbReference type="SAM" id="MobiDB-lite"/>
    </source>
</evidence>
<accession>A0ABM8WEB8</accession>
<dbReference type="InterPro" id="IPR029032">
    <property type="entry name" value="AhpD-like"/>
</dbReference>
<keyword evidence="4" id="KW-1185">Reference proteome</keyword>
<gene>
    <name evidence="3" type="ORF">LMG21510_00166</name>
</gene>
<dbReference type="PANTHER" id="PTHR33570">
    <property type="entry name" value="4-CARBOXYMUCONOLACTONE DECARBOXYLASE FAMILY PROTEIN"/>
    <property type="match status" value="1"/>
</dbReference>
<comment type="caution">
    <text evidence="3">The sequence shown here is derived from an EMBL/GenBank/DDBJ whole genome shotgun (WGS) entry which is preliminary data.</text>
</comment>
<evidence type="ECO:0000259" key="2">
    <source>
        <dbReference type="Pfam" id="PF02627"/>
    </source>
</evidence>
<organism evidence="3 4">
    <name type="scientific">Cupriavidus respiraculi</name>
    <dbReference type="NCBI Taxonomy" id="195930"/>
    <lineage>
        <taxon>Bacteria</taxon>
        <taxon>Pseudomonadati</taxon>
        <taxon>Pseudomonadota</taxon>
        <taxon>Betaproteobacteria</taxon>
        <taxon>Burkholderiales</taxon>
        <taxon>Burkholderiaceae</taxon>
        <taxon>Cupriavidus</taxon>
    </lineage>
</organism>
<dbReference type="Proteomes" id="UP000721236">
    <property type="component" value="Unassembled WGS sequence"/>
</dbReference>